<dbReference type="PANTHER" id="PTHR43421:SF1">
    <property type="entry name" value="METALLOPROTEASE PMBA"/>
    <property type="match status" value="1"/>
</dbReference>
<sequence>MLQKTLLYSYILVLGITISVRAQSNEPVILRAMQDELKRSMTELKYEGHEAPFFISYGIADVTNYGAYAILGALVQSGEYKNRDKSVRILVGNYEFNDESLNNNSYNEKNSAEVALPTDDDYNGIRRALWATTDAVYKGAAEQYKKHQATLKEKDKKIADVPHRELAKVPVVKKIEAIKSYSLDKAKWDNYCRQLSAVFTAYPDLKSSKVSINISQGTQYFVNSEGTTVVIPFTRATLHCRIEAKNKNGDSAFDNIGYQVNAPDDLPPIEKVQAEAKSIAERLLKSGDEITLEDDYTGPVLFIGAATAQIFSNIFLTSRDGLMATDNIPNINENRPDAGNTMDNRIGKIVLDNSISIYARAPLHKFNGEALLGSYNIDEEGVVPADQLVLVEKGTLKNLMNDRFISRPGQTATGHANGPGVLEVVSDKGISQQALKQALIETARKEGLDFAIIVRESSESVQGVSQFYKVDLTTGKEELMRRVRLSSVALKNLKRIAGISKQQRVYTSDVGSNGLVSFIVPDALLLNDMELSPVHIPAREPDVTYIESPLKSIQN</sequence>
<dbReference type="PANTHER" id="PTHR43421">
    <property type="entry name" value="METALLOPROTEASE PMBA"/>
    <property type="match status" value="1"/>
</dbReference>
<dbReference type="InterPro" id="IPR036059">
    <property type="entry name" value="TldD/PmbA_sf"/>
</dbReference>
<dbReference type="Pfam" id="PF19289">
    <property type="entry name" value="PmbA_TldD_3rd"/>
    <property type="match status" value="1"/>
</dbReference>
<dbReference type="InterPro" id="IPR047657">
    <property type="entry name" value="PmbA"/>
</dbReference>
<dbReference type="InterPro" id="IPR045569">
    <property type="entry name" value="Metalloprtase-TldD/E_C"/>
</dbReference>
<gene>
    <name evidence="2" type="ORF">ACFQ21_09830</name>
</gene>
<comment type="caution">
    <text evidence="2">The sequence shown here is derived from an EMBL/GenBank/DDBJ whole genome shotgun (WGS) entry which is preliminary data.</text>
</comment>
<name>A0ABW3K0K2_9BACT</name>
<evidence type="ECO:0000313" key="3">
    <source>
        <dbReference type="Proteomes" id="UP001597112"/>
    </source>
</evidence>
<reference evidence="3" key="1">
    <citation type="journal article" date="2019" name="Int. J. Syst. Evol. Microbiol.">
        <title>The Global Catalogue of Microorganisms (GCM) 10K type strain sequencing project: providing services to taxonomists for standard genome sequencing and annotation.</title>
        <authorList>
            <consortium name="The Broad Institute Genomics Platform"/>
            <consortium name="The Broad Institute Genome Sequencing Center for Infectious Disease"/>
            <person name="Wu L."/>
            <person name="Ma J."/>
        </authorList>
    </citation>
    <scope>NUCLEOTIDE SEQUENCE [LARGE SCALE GENOMIC DNA]</scope>
    <source>
        <strain evidence="3">CCUG 58938</strain>
    </source>
</reference>
<evidence type="ECO:0000313" key="2">
    <source>
        <dbReference type="EMBL" id="MFD0999607.1"/>
    </source>
</evidence>
<feature type="domain" description="Metalloprotease TldD/E C-terminal" evidence="1">
    <location>
        <begin position="341"/>
        <end position="521"/>
    </location>
</feature>
<organism evidence="2 3">
    <name type="scientific">Ohtaekwangia kribbensis</name>
    <dbReference type="NCBI Taxonomy" id="688913"/>
    <lineage>
        <taxon>Bacteria</taxon>
        <taxon>Pseudomonadati</taxon>
        <taxon>Bacteroidota</taxon>
        <taxon>Cytophagia</taxon>
        <taxon>Cytophagales</taxon>
        <taxon>Fulvivirgaceae</taxon>
        <taxon>Ohtaekwangia</taxon>
    </lineage>
</organism>
<dbReference type="SUPFAM" id="SSF111283">
    <property type="entry name" value="Putative modulator of DNA gyrase, PmbA/TldD"/>
    <property type="match status" value="1"/>
</dbReference>
<protein>
    <submittedName>
        <fullName evidence="2">Metallopeptidase TldD-related protein</fullName>
    </submittedName>
</protein>
<evidence type="ECO:0000259" key="1">
    <source>
        <dbReference type="Pfam" id="PF19289"/>
    </source>
</evidence>
<accession>A0ABW3K0K2</accession>
<keyword evidence="3" id="KW-1185">Reference proteome</keyword>
<dbReference type="Proteomes" id="UP001597112">
    <property type="component" value="Unassembled WGS sequence"/>
</dbReference>
<dbReference type="RefSeq" id="WP_377578435.1">
    <property type="nucleotide sequence ID" value="NZ_JBHTKA010000002.1"/>
</dbReference>
<proteinExistence type="predicted"/>
<dbReference type="EMBL" id="JBHTKA010000002">
    <property type="protein sequence ID" value="MFD0999607.1"/>
    <property type="molecule type" value="Genomic_DNA"/>
</dbReference>